<dbReference type="NCBIfam" id="TIGR01560">
    <property type="entry name" value="put_DNA_pack"/>
    <property type="match status" value="1"/>
</dbReference>
<proteinExistence type="predicted"/>
<keyword evidence="2" id="KW-1185">Reference proteome</keyword>
<dbReference type="CDD" id="cd08054">
    <property type="entry name" value="gp6"/>
    <property type="match status" value="1"/>
</dbReference>
<dbReference type="InterPro" id="IPR006450">
    <property type="entry name" value="Phage_HK97_gp6-like"/>
</dbReference>
<protein>
    <submittedName>
        <fullName evidence="1">Phage gp6-like head-tail connector protein</fullName>
    </submittedName>
</protein>
<name>A0A6B3SR95_9BURK</name>
<sequence length="91" mass="10125">MITLDEAKNFIRVDDNADDDLILGMIATAKAHVENYTGETYADGEVPAPIKSAALLLIGELYDNRGIQYNEAIYTSRTFANLLNQYRKLGI</sequence>
<comment type="caution">
    <text evidence="1">The sequence shown here is derived from an EMBL/GenBank/DDBJ whole genome shotgun (WGS) entry which is preliminary data.</text>
</comment>
<dbReference type="Pfam" id="PF05135">
    <property type="entry name" value="Phage_connect_1"/>
    <property type="match status" value="1"/>
</dbReference>
<accession>A0A6B3SR95</accession>
<gene>
    <name evidence="1" type="ORF">G3574_20430</name>
</gene>
<dbReference type="EMBL" id="JAAIVB010000070">
    <property type="protein sequence ID" value="NEX63450.1"/>
    <property type="molecule type" value="Genomic_DNA"/>
</dbReference>
<dbReference type="InterPro" id="IPR021146">
    <property type="entry name" value="Phage_gp6-like_head-tail"/>
</dbReference>
<organism evidence="1 2">
    <name type="scientific">Noviherbaspirillum galbum</name>
    <dbReference type="NCBI Taxonomy" id="2709383"/>
    <lineage>
        <taxon>Bacteria</taxon>
        <taxon>Pseudomonadati</taxon>
        <taxon>Pseudomonadota</taxon>
        <taxon>Betaproteobacteria</taxon>
        <taxon>Burkholderiales</taxon>
        <taxon>Oxalobacteraceae</taxon>
        <taxon>Noviherbaspirillum</taxon>
    </lineage>
</organism>
<reference evidence="1 2" key="1">
    <citation type="submission" date="2020-02" db="EMBL/GenBank/DDBJ databases">
        <authorList>
            <person name="Kim M.K."/>
        </authorList>
    </citation>
    <scope>NUCLEOTIDE SEQUENCE [LARGE SCALE GENOMIC DNA]</scope>
    <source>
        <strain evidence="1 2">17J57-3</strain>
    </source>
</reference>
<evidence type="ECO:0000313" key="2">
    <source>
        <dbReference type="Proteomes" id="UP000482155"/>
    </source>
</evidence>
<dbReference type="AlphaFoldDB" id="A0A6B3SR95"/>
<dbReference type="Proteomes" id="UP000482155">
    <property type="component" value="Unassembled WGS sequence"/>
</dbReference>
<dbReference type="RefSeq" id="WP_163967342.1">
    <property type="nucleotide sequence ID" value="NZ_JAAIVB010000070.1"/>
</dbReference>
<evidence type="ECO:0000313" key="1">
    <source>
        <dbReference type="EMBL" id="NEX63450.1"/>
    </source>
</evidence>
<dbReference type="Gene3D" id="1.10.3230.30">
    <property type="entry name" value="Phage gp6-like head-tail connector protein"/>
    <property type="match status" value="1"/>
</dbReference>